<protein>
    <recommendedName>
        <fullName evidence="3">Lipoprotein</fullName>
    </recommendedName>
</protein>
<proteinExistence type="predicted"/>
<accession>A0A516GDX5</accession>
<dbReference type="RefSeq" id="WP_143784455.1">
    <property type="nucleotide sequence ID" value="NZ_CP041616.1"/>
</dbReference>
<name>A0A516GDX5_9MICO</name>
<dbReference type="OrthoDB" id="2577552at2"/>
<gene>
    <name evidence="1" type="ORF">FNH13_16480</name>
</gene>
<dbReference type="PROSITE" id="PS51257">
    <property type="entry name" value="PROKAR_LIPOPROTEIN"/>
    <property type="match status" value="1"/>
</dbReference>
<sequence>MLTIFKHCKIGLLGAVTAGMIGVSGCGTGDEERSAPGGEVREEVATHISSADFPYYETAADMYASSTTVVTGKIIAQRVEVIDISIPMVTDDEAVNAQAGEQIGKPVPADMVFTVYTVQIEDVVKRELSDFEPTRDTIEVKIPGGKIDDTDFVLQGAPRLAIDAEEDFVFFLEEYGSDMPASPLNSDQAVLQYDDATGKVSALEESEVSATFLRDVQKLATD</sequence>
<dbReference type="EMBL" id="CP041616">
    <property type="protein sequence ID" value="QDO89734.1"/>
    <property type="molecule type" value="Genomic_DNA"/>
</dbReference>
<evidence type="ECO:0008006" key="3">
    <source>
        <dbReference type="Google" id="ProtNLM"/>
    </source>
</evidence>
<organism evidence="1 2">
    <name type="scientific">Ornithinimicrobium ciconiae</name>
    <dbReference type="NCBI Taxonomy" id="2594265"/>
    <lineage>
        <taxon>Bacteria</taxon>
        <taxon>Bacillati</taxon>
        <taxon>Actinomycetota</taxon>
        <taxon>Actinomycetes</taxon>
        <taxon>Micrococcales</taxon>
        <taxon>Ornithinimicrobiaceae</taxon>
        <taxon>Ornithinimicrobium</taxon>
    </lineage>
</organism>
<keyword evidence="2" id="KW-1185">Reference proteome</keyword>
<evidence type="ECO:0000313" key="2">
    <source>
        <dbReference type="Proteomes" id="UP000315395"/>
    </source>
</evidence>
<dbReference type="Proteomes" id="UP000315395">
    <property type="component" value="Chromosome"/>
</dbReference>
<evidence type="ECO:0000313" key="1">
    <source>
        <dbReference type="EMBL" id="QDO89734.1"/>
    </source>
</evidence>
<dbReference type="KEGG" id="orz:FNH13_16480"/>
<dbReference type="AlphaFoldDB" id="A0A516GDX5"/>
<reference evidence="1 2" key="1">
    <citation type="submission" date="2019-07" db="EMBL/GenBank/DDBJ databases">
        <title>complete genome sequencing of Ornithinimicrobium sp. H23M54.</title>
        <authorList>
            <person name="Bae J.-W."/>
            <person name="Lee S.-Y."/>
        </authorList>
    </citation>
    <scope>NUCLEOTIDE SEQUENCE [LARGE SCALE GENOMIC DNA]</scope>
    <source>
        <strain evidence="1 2">H23M54</strain>
    </source>
</reference>